<reference evidence="3" key="1">
    <citation type="journal article" date="2012" name="PLoS Genet.">
        <title>The genomes of the fungal plant pathogens Cladosporium fulvum and Dothistroma septosporum reveal adaptation to different hosts and lifestyles but also signatures of common ancestry.</title>
        <authorList>
            <person name="de Wit P.J.G.M."/>
            <person name="van der Burgt A."/>
            <person name="Oekmen B."/>
            <person name="Stergiopoulos I."/>
            <person name="Abd-Elsalam K.A."/>
            <person name="Aerts A.L."/>
            <person name="Bahkali A.H."/>
            <person name="Beenen H.G."/>
            <person name="Chettri P."/>
            <person name="Cox M.P."/>
            <person name="Datema E."/>
            <person name="de Vries R.P."/>
            <person name="Dhillon B."/>
            <person name="Ganley A.R."/>
            <person name="Griffiths S.A."/>
            <person name="Guo Y."/>
            <person name="Hamelin R.C."/>
            <person name="Henrissat B."/>
            <person name="Kabir M.S."/>
            <person name="Jashni M.K."/>
            <person name="Kema G."/>
            <person name="Klaubauf S."/>
            <person name="Lapidus A."/>
            <person name="Levasseur A."/>
            <person name="Lindquist E."/>
            <person name="Mehrabi R."/>
            <person name="Ohm R.A."/>
            <person name="Owen T.J."/>
            <person name="Salamov A."/>
            <person name="Schwelm A."/>
            <person name="Schijlen E."/>
            <person name="Sun H."/>
            <person name="van den Burg H.A."/>
            <person name="van Ham R.C.H.J."/>
            <person name="Zhang S."/>
            <person name="Goodwin S.B."/>
            <person name="Grigoriev I.V."/>
            <person name="Collemare J."/>
            <person name="Bradshaw R.E."/>
        </authorList>
    </citation>
    <scope>NUCLEOTIDE SEQUENCE [LARGE SCALE GENOMIC DNA]</scope>
    <source>
        <strain evidence="3">NZE10 / CBS 128990</strain>
    </source>
</reference>
<gene>
    <name evidence="2" type="ORF">DOTSEDRAFT_37906</name>
</gene>
<accession>N1PCA7</accession>
<evidence type="ECO:0000313" key="3">
    <source>
        <dbReference type="Proteomes" id="UP000016933"/>
    </source>
</evidence>
<keyword evidence="3" id="KW-1185">Reference proteome</keyword>
<evidence type="ECO:0008006" key="4">
    <source>
        <dbReference type="Google" id="ProtNLM"/>
    </source>
</evidence>
<feature type="compositionally biased region" description="Polar residues" evidence="1">
    <location>
        <begin position="129"/>
        <end position="139"/>
    </location>
</feature>
<proteinExistence type="predicted"/>
<name>N1PCA7_DOTSN</name>
<dbReference type="AlphaFoldDB" id="N1PCA7"/>
<dbReference type="HOGENOM" id="CLU_966513_0_0_1"/>
<dbReference type="Proteomes" id="UP000016933">
    <property type="component" value="Unassembled WGS sequence"/>
</dbReference>
<evidence type="ECO:0000313" key="2">
    <source>
        <dbReference type="EMBL" id="EME39852.1"/>
    </source>
</evidence>
<protein>
    <recommendedName>
        <fullName evidence="4">CCHC-type domain-containing protein</fullName>
    </recommendedName>
</protein>
<evidence type="ECO:0000256" key="1">
    <source>
        <dbReference type="SAM" id="MobiDB-lite"/>
    </source>
</evidence>
<feature type="region of interest" description="Disordered" evidence="1">
    <location>
        <begin position="125"/>
        <end position="146"/>
    </location>
</feature>
<organism evidence="2 3">
    <name type="scientific">Dothistroma septosporum (strain NZE10 / CBS 128990)</name>
    <name type="common">Red band needle blight fungus</name>
    <name type="synonym">Mycosphaerella pini</name>
    <dbReference type="NCBI Taxonomy" id="675120"/>
    <lineage>
        <taxon>Eukaryota</taxon>
        <taxon>Fungi</taxon>
        <taxon>Dikarya</taxon>
        <taxon>Ascomycota</taxon>
        <taxon>Pezizomycotina</taxon>
        <taxon>Dothideomycetes</taxon>
        <taxon>Dothideomycetidae</taxon>
        <taxon>Mycosphaerellales</taxon>
        <taxon>Mycosphaerellaceae</taxon>
        <taxon>Dothistroma</taxon>
    </lineage>
</organism>
<reference evidence="2 3" key="2">
    <citation type="journal article" date="2012" name="PLoS Pathog.">
        <title>Diverse lifestyles and strategies of plant pathogenesis encoded in the genomes of eighteen Dothideomycetes fungi.</title>
        <authorList>
            <person name="Ohm R.A."/>
            <person name="Feau N."/>
            <person name="Henrissat B."/>
            <person name="Schoch C.L."/>
            <person name="Horwitz B.A."/>
            <person name="Barry K.W."/>
            <person name="Condon B.J."/>
            <person name="Copeland A.C."/>
            <person name="Dhillon B."/>
            <person name="Glaser F."/>
            <person name="Hesse C.N."/>
            <person name="Kosti I."/>
            <person name="LaButti K."/>
            <person name="Lindquist E.A."/>
            <person name="Lucas S."/>
            <person name="Salamov A.A."/>
            <person name="Bradshaw R.E."/>
            <person name="Ciuffetti L."/>
            <person name="Hamelin R.C."/>
            <person name="Kema G.H.J."/>
            <person name="Lawrence C."/>
            <person name="Scott J.A."/>
            <person name="Spatafora J.W."/>
            <person name="Turgeon B.G."/>
            <person name="de Wit P.J.G.M."/>
            <person name="Zhong S."/>
            <person name="Goodwin S.B."/>
            <person name="Grigoriev I.V."/>
        </authorList>
    </citation>
    <scope>NUCLEOTIDE SEQUENCE [LARGE SCALE GENOMIC DNA]</scope>
    <source>
        <strain evidence="3">NZE10 / CBS 128990</strain>
    </source>
</reference>
<dbReference type="EMBL" id="KB446544">
    <property type="protein sequence ID" value="EME39852.1"/>
    <property type="molecule type" value="Genomic_DNA"/>
</dbReference>
<sequence>MSDQDKVWPSVPLSFSDFVTDDAELKTDRIVPHRKEYCGSEIRGWDQRSHAYRSFAESSPEKDMRKRDVHAVRAAIHPGAYAYRHLPNDIIRNLPGDTWKCSHVVLKWIYRHAMACKQLELQAKAESVPVSQPDSTVQQLDDGRRHRDAGSLQIRATYQFERPRLKDEHRRFDCASPGHYARDCPGRASRRNCGAYTSRRKQAPVRSQAGISVSCEWNMVGTRTLISVWVTRSGRDFCGDSFEEERSFRRRLGVCERRQVDEADSMDLVNFTSGSGHAPRCAAASSHA</sequence>